<accession>A0A6V8M3N0</accession>
<dbReference type="InterPro" id="IPR005872">
    <property type="entry name" value="SUI1_arc_bac"/>
</dbReference>
<evidence type="ECO:0000313" key="7">
    <source>
        <dbReference type="Proteomes" id="UP000494245"/>
    </source>
</evidence>
<dbReference type="PANTHER" id="PTHR12789">
    <property type="entry name" value="DENSITY-REGULATED PROTEIN HOMOLOG"/>
    <property type="match status" value="1"/>
</dbReference>
<reference evidence="6 7" key="1">
    <citation type="submission" date="2020-04" db="EMBL/GenBank/DDBJ databases">
        <authorList>
            <consortium name="Desulfovibrio sp. FSS-1 genome sequencing consortium"/>
            <person name="Shimoshige H."/>
            <person name="Kobayashi H."/>
            <person name="Maekawa T."/>
        </authorList>
    </citation>
    <scope>NUCLEOTIDE SEQUENCE [LARGE SCALE GENOMIC DNA]</scope>
    <source>
        <strain evidence="6 7">SIID29052-01</strain>
    </source>
</reference>
<dbReference type="PANTHER" id="PTHR12789:SF0">
    <property type="entry name" value="DENSITY-REGULATED PROTEIN"/>
    <property type="match status" value="1"/>
</dbReference>
<dbReference type="GO" id="GO:0006417">
    <property type="term" value="P:regulation of translation"/>
    <property type="evidence" value="ECO:0007669"/>
    <property type="project" value="UniProtKB-KW"/>
</dbReference>
<dbReference type="CDD" id="cd11567">
    <property type="entry name" value="YciH_like"/>
    <property type="match status" value="1"/>
</dbReference>
<keyword evidence="7" id="KW-1185">Reference proteome</keyword>
<evidence type="ECO:0000256" key="3">
    <source>
        <dbReference type="ARBA" id="ARBA00022917"/>
    </source>
</evidence>
<protein>
    <recommendedName>
        <fullName evidence="5">SUI1 domain-containing protein</fullName>
    </recommendedName>
</protein>
<dbReference type="EMBL" id="BLTE01000014">
    <property type="protein sequence ID" value="GFK95075.1"/>
    <property type="molecule type" value="Genomic_DNA"/>
</dbReference>
<dbReference type="PROSITE" id="PS50296">
    <property type="entry name" value="SUI1"/>
    <property type="match status" value="1"/>
</dbReference>
<dbReference type="Gene3D" id="3.30.780.10">
    <property type="entry name" value="SUI1-like domain"/>
    <property type="match status" value="1"/>
</dbReference>
<dbReference type="SUPFAM" id="SSF55159">
    <property type="entry name" value="eIF1-like"/>
    <property type="match status" value="1"/>
</dbReference>
<keyword evidence="3" id="KW-0648">Protein biosynthesis</keyword>
<proteinExistence type="inferred from homology"/>
<reference evidence="6 7" key="2">
    <citation type="submission" date="2020-05" db="EMBL/GenBank/DDBJ databases">
        <title>Draft genome sequence of Desulfovibrio sp. strainFSS-1.</title>
        <authorList>
            <person name="Shimoshige H."/>
            <person name="Kobayashi H."/>
            <person name="Maekawa T."/>
        </authorList>
    </citation>
    <scope>NUCLEOTIDE SEQUENCE [LARGE SCALE GENOMIC DNA]</scope>
    <source>
        <strain evidence="6 7">SIID29052-01</strain>
    </source>
</reference>
<evidence type="ECO:0000313" key="6">
    <source>
        <dbReference type="EMBL" id="GFK95075.1"/>
    </source>
</evidence>
<dbReference type="GO" id="GO:0001731">
    <property type="term" value="P:formation of translation preinitiation complex"/>
    <property type="evidence" value="ECO:0007669"/>
    <property type="project" value="TreeGrafter"/>
</dbReference>
<dbReference type="Pfam" id="PF01253">
    <property type="entry name" value="SUI1"/>
    <property type="match status" value="1"/>
</dbReference>
<dbReference type="GO" id="GO:0002188">
    <property type="term" value="P:translation reinitiation"/>
    <property type="evidence" value="ECO:0007669"/>
    <property type="project" value="TreeGrafter"/>
</dbReference>
<name>A0A6V8M3N0_9BACT</name>
<dbReference type="PIRSF" id="PIRSF037511">
    <property type="entry name" value="Transl_init_SUI1_pro"/>
    <property type="match status" value="1"/>
</dbReference>
<comment type="caution">
    <text evidence="6">The sequence shown here is derived from an EMBL/GenBank/DDBJ whole genome shotgun (WGS) entry which is preliminary data.</text>
</comment>
<dbReference type="InterPro" id="IPR050318">
    <property type="entry name" value="DENR/SUI1_TIF"/>
</dbReference>
<feature type="region of interest" description="Disordered" evidence="4">
    <location>
        <begin position="33"/>
        <end position="55"/>
    </location>
</feature>
<evidence type="ECO:0000256" key="4">
    <source>
        <dbReference type="SAM" id="MobiDB-lite"/>
    </source>
</evidence>
<feature type="domain" description="SUI1" evidence="5">
    <location>
        <begin position="46"/>
        <end position="112"/>
    </location>
</feature>
<dbReference type="InterPro" id="IPR036877">
    <property type="entry name" value="SUI1_dom_sf"/>
</dbReference>
<evidence type="ECO:0000259" key="5">
    <source>
        <dbReference type="PROSITE" id="PS50296"/>
    </source>
</evidence>
<dbReference type="Proteomes" id="UP000494245">
    <property type="component" value="Unassembled WGS sequence"/>
</dbReference>
<organism evidence="6 7">
    <name type="scientific">Fundidesulfovibrio magnetotacticus</name>
    <dbReference type="NCBI Taxonomy" id="2730080"/>
    <lineage>
        <taxon>Bacteria</taxon>
        <taxon>Pseudomonadati</taxon>
        <taxon>Thermodesulfobacteriota</taxon>
        <taxon>Desulfovibrionia</taxon>
        <taxon>Desulfovibrionales</taxon>
        <taxon>Desulfovibrionaceae</taxon>
        <taxon>Fundidesulfovibrio</taxon>
    </lineage>
</organism>
<dbReference type="RefSeq" id="WP_173085775.1">
    <property type="nucleotide sequence ID" value="NZ_BLTE01000014.1"/>
</dbReference>
<evidence type="ECO:0000256" key="1">
    <source>
        <dbReference type="ARBA" id="ARBA00005422"/>
    </source>
</evidence>
<dbReference type="GO" id="GO:0003743">
    <property type="term" value="F:translation initiation factor activity"/>
    <property type="evidence" value="ECO:0007669"/>
    <property type="project" value="InterPro"/>
</dbReference>
<comment type="similarity">
    <text evidence="1">Belongs to the SUI1 family.</text>
</comment>
<keyword evidence="2" id="KW-0810">Translation regulation</keyword>
<gene>
    <name evidence="6" type="ORF">NNJEOMEG_02928</name>
</gene>
<dbReference type="GO" id="GO:0003729">
    <property type="term" value="F:mRNA binding"/>
    <property type="evidence" value="ECO:0007669"/>
    <property type="project" value="TreeGrafter"/>
</dbReference>
<dbReference type="FunFam" id="3.30.780.10:FF:000002">
    <property type="entry name" value="Stress response translation initiation inhibitor"/>
    <property type="match status" value="1"/>
</dbReference>
<dbReference type="AlphaFoldDB" id="A0A6V8M3N0"/>
<sequence>MGNAKDSRPVYSTEQGRLCPECRRPVESCACSAARPAKAPAGPGVRIQRQTKGRKGKGVCLVTGLPLDQAGLESLAKKLKQRLGTGGSVKDGVIEIQGDHREALLQELKALGHTAKLSGG</sequence>
<dbReference type="InterPro" id="IPR001950">
    <property type="entry name" value="SUI1"/>
</dbReference>
<dbReference type="NCBIfam" id="NF005297">
    <property type="entry name" value="PRK06824.1"/>
    <property type="match status" value="1"/>
</dbReference>
<evidence type="ECO:0000256" key="2">
    <source>
        <dbReference type="ARBA" id="ARBA00022845"/>
    </source>
</evidence>